<feature type="binding site" evidence="5">
    <location>
        <position position="235"/>
    </location>
    <ligand>
        <name>Fe cation</name>
        <dbReference type="ChEBI" id="CHEBI:24875"/>
        <note>catalytic</note>
    </ligand>
</feature>
<name>A0A3N4KSR0_9PEZI</name>
<dbReference type="PANTHER" id="PTHR16557">
    <property type="entry name" value="ALKYLATED DNA REPAIR PROTEIN ALKB-RELATED"/>
    <property type="match status" value="1"/>
</dbReference>
<dbReference type="Proteomes" id="UP000277580">
    <property type="component" value="Unassembled WGS sequence"/>
</dbReference>
<evidence type="ECO:0000313" key="8">
    <source>
        <dbReference type="EMBL" id="RPB13654.1"/>
    </source>
</evidence>
<organism evidence="8 9">
    <name type="scientific">Morchella conica CCBAS932</name>
    <dbReference type="NCBI Taxonomy" id="1392247"/>
    <lineage>
        <taxon>Eukaryota</taxon>
        <taxon>Fungi</taxon>
        <taxon>Dikarya</taxon>
        <taxon>Ascomycota</taxon>
        <taxon>Pezizomycotina</taxon>
        <taxon>Pezizomycetes</taxon>
        <taxon>Pezizales</taxon>
        <taxon>Morchellaceae</taxon>
        <taxon>Morchella</taxon>
    </lineage>
</organism>
<dbReference type="Pfam" id="PF13532">
    <property type="entry name" value="2OG-FeII_Oxy_2"/>
    <property type="match status" value="1"/>
</dbReference>
<accession>A0A3N4KSR0</accession>
<dbReference type="GO" id="GO:0051213">
    <property type="term" value="F:dioxygenase activity"/>
    <property type="evidence" value="ECO:0007669"/>
    <property type="project" value="UniProtKB-KW"/>
</dbReference>
<evidence type="ECO:0000256" key="4">
    <source>
        <dbReference type="ARBA" id="ARBA00023004"/>
    </source>
</evidence>
<dbReference type="SUPFAM" id="SSF51197">
    <property type="entry name" value="Clavaminate synthase-like"/>
    <property type="match status" value="1"/>
</dbReference>
<feature type="domain" description="Fe2OG dioxygenase" evidence="7">
    <location>
        <begin position="131"/>
        <end position="277"/>
    </location>
</feature>
<keyword evidence="1 5" id="KW-0479">Metal-binding</keyword>
<dbReference type="AlphaFoldDB" id="A0A3N4KSR0"/>
<dbReference type="InterPro" id="IPR004574">
    <property type="entry name" value="Alkb"/>
</dbReference>
<dbReference type="EMBL" id="ML119122">
    <property type="protein sequence ID" value="RPB13654.1"/>
    <property type="molecule type" value="Genomic_DNA"/>
</dbReference>
<feature type="binding site" evidence="5">
    <location>
        <position position="151"/>
    </location>
    <ligand>
        <name>Fe cation</name>
        <dbReference type="ChEBI" id="CHEBI:24875"/>
        <note>catalytic</note>
    </ligand>
</feature>
<evidence type="ECO:0000256" key="5">
    <source>
        <dbReference type="PIRSR" id="PIRSR604574-2"/>
    </source>
</evidence>
<protein>
    <recommendedName>
        <fullName evidence="7">Fe2OG dioxygenase domain-containing protein</fullName>
    </recommendedName>
</protein>
<feature type="region of interest" description="Disordered" evidence="6">
    <location>
        <begin position="178"/>
        <end position="207"/>
    </location>
</feature>
<keyword evidence="3" id="KW-0560">Oxidoreductase</keyword>
<dbReference type="STRING" id="1392247.A0A3N4KSR0"/>
<dbReference type="InterPro" id="IPR027450">
    <property type="entry name" value="AlkB-like"/>
</dbReference>
<dbReference type="OrthoDB" id="6614653at2759"/>
<evidence type="ECO:0000256" key="2">
    <source>
        <dbReference type="ARBA" id="ARBA00022964"/>
    </source>
</evidence>
<feature type="binding site" evidence="5">
    <location>
        <position position="149"/>
    </location>
    <ligand>
        <name>Fe cation</name>
        <dbReference type="ChEBI" id="CHEBI:24875"/>
        <note>catalytic</note>
    </ligand>
</feature>
<keyword evidence="2" id="KW-0223">Dioxygenase</keyword>
<dbReference type="InterPro" id="IPR037151">
    <property type="entry name" value="AlkB-like_sf"/>
</dbReference>
<feature type="region of interest" description="Disordered" evidence="6">
    <location>
        <begin position="101"/>
        <end position="142"/>
    </location>
</feature>
<dbReference type="InParanoid" id="A0A3N4KSR0"/>
<dbReference type="GO" id="GO:0046872">
    <property type="term" value="F:metal ion binding"/>
    <property type="evidence" value="ECO:0007669"/>
    <property type="project" value="UniProtKB-KW"/>
</dbReference>
<dbReference type="Gene3D" id="2.60.120.590">
    <property type="entry name" value="Alpha-ketoglutarate-dependent dioxygenase AlkB-like"/>
    <property type="match status" value="1"/>
</dbReference>
<keyword evidence="4 5" id="KW-0408">Iron</keyword>
<feature type="compositionally biased region" description="Pro residues" evidence="6">
    <location>
        <begin position="180"/>
        <end position="200"/>
    </location>
</feature>
<dbReference type="PANTHER" id="PTHR16557:SF2">
    <property type="entry name" value="NUCLEIC ACID DIOXYGENASE ALKBH1"/>
    <property type="match status" value="1"/>
</dbReference>
<comment type="cofactor">
    <cofactor evidence="5">
        <name>Fe(2+)</name>
        <dbReference type="ChEBI" id="CHEBI:29033"/>
    </cofactor>
    <text evidence="5">Binds 1 Fe(2+) ion per subunit.</text>
</comment>
<keyword evidence="9" id="KW-1185">Reference proteome</keyword>
<dbReference type="GO" id="GO:0005737">
    <property type="term" value="C:cytoplasm"/>
    <property type="evidence" value="ECO:0007669"/>
    <property type="project" value="TreeGrafter"/>
</dbReference>
<dbReference type="PROSITE" id="PS51471">
    <property type="entry name" value="FE2OG_OXY"/>
    <property type="match status" value="1"/>
</dbReference>
<evidence type="ECO:0000256" key="6">
    <source>
        <dbReference type="SAM" id="MobiDB-lite"/>
    </source>
</evidence>
<evidence type="ECO:0000259" key="7">
    <source>
        <dbReference type="PROSITE" id="PS51471"/>
    </source>
</evidence>
<proteinExistence type="predicted"/>
<gene>
    <name evidence="8" type="ORF">P167DRAFT_558337</name>
</gene>
<dbReference type="GO" id="GO:0005634">
    <property type="term" value="C:nucleus"/>
    <property type="evidence" value="ECO:0007669"/>
    <property type="project" value="TreeGrafter"/>
</dbReference>
<evidence type="ECO:0000256" key="3">
    <source>
        <dbReference type="ARBA" id="ARBA00023002"/>
    </source>
</evidence>
<sequence length="278" mass="29469">MAAPEPPPLSHAHHTAPPHIRAIHKTYQKLPVPALAHDRHILDLAAAAADTPARQWHAPHLKLVGYVPGLQIIPSLLPPRTQRTLLSALLHKHLSNPEHATNLHPHYTLPYPSSPSSSDIKTASSLPKTTTPQAAITNLYSPGDTLAPHRDVSEASRAPLVSVSVGCDAVFVIGLDPATDSPPVPSSPDSPDSSAPPPRNPDADASAEAGERVLVLRVHSGDVVVMGGASRWAWHSVPRVVAGSCPGYVAGWPGAGMGEWAGWMGGKRVNLNVRQMWD</sequence>
<evidence type="ECO:0000313" key="9">
    <source>
        <dbReference type="Proteomes" id="UP000277580"/>
    </source>
</evidence>
<reference evidence="8 9" key="1">
    <citation type="journal article" date="2018" name="Nat. Ecol. Evol.">
        <title>Pezizomycetes genomes reveal the molecular basis of ectomycorrhizal truffle lifestyle.</title>
        <authorList>
            <person name="Murat C."/>
            <person name="Payen T."/>
            <person name="Noel B."/>
            <person name="Kuo A."/>
            <person name="Morin E."/>
            <person name="Chen J."/>
            <person name="Kohler A."/>
            <person name="Krizsan K."/>
            <person name="Balestrini R."/>
            <person name="Da Silva C."/>
            <person name="Montanini B."/>
            <person name="Hainaut M."/>
            <person name="Levati E."/>
            <person name="Barry K.W."/>
            <person name="Belfiori B."/>
            <person name="Cichocki N."/>
            <person name="Clum A."/>
            <person name="Dockter R.B."/>
            <person name="Fauchery L."/>
            <person name="Guy J."/>
            <person name="Iotti M."/>
            <person name="Le Tacon F."/>
            <person name="Lindquist E.A."/>
            <person name="Lipzen A."/>
            <person name="Malagnac F."/>
            <person name="Mello A."/>
            <person name="Molinier V."/>
            <person name="Miyauchi S."/>
            <person name="Poulain J."/>
            <person name="Riccioni C."/>
            <person name="Rubini A."/>
            <person name="Sitrit Y."/>
            <person name="Splivallo R."/>
            <person name="Traeger S."/>
            <person name="Wang M."/>
            <person name="Zifcakova L."/>
            <person name="Wipf D."/>
            <person name="Zambonelli A."/>
            <person name="Paolocci F."/>
            <person name="Nowrousian M."/>
            <person name="Ottonello S."/>
            <person name="Baldrian P."/>
            <person name="Spatafora J.W."/>
            <person name="Henrissat B."/>
            <person name="Nagy L.G."/>
            <person name="Aury J.M."/>
            <person name="Wincker P."/>
            <person name="Grigoriev I.V."/>
            <person name="Bonfante P."/>
            <person name="Martin F.M."/>
        </authorList>
    </citation>
    <scope>NUCLEOTIDE SEQUENCE [LARGE SCALE GENOMIC DNA]</scope>
    <source>
        <strain evidence="8 9">CCBAS932</strain>
    </source>
</reference>
<dbReference type="InterPro" id="IPR005123">
    <property type="entry name" value="Oxoglu/Fe-dep_dioxygenase_dom"/>
</dbReference>
<feature type="compositionally biased region" description="Polar residues" evidence="6">
    <location>
        <begin position="119"/>
        <end position="140"/>
    </location>
</feature>
<evidence type="ECO:0000256" key="1">
    <source>
        <dbReference type="ARBA" id="ARBA00022723"/>
    </source>
</evidence>